<dbReference type="EMBL" id="NBXA01000092">
    <property type="protein sequence ID" value="RFA06577.1"/>
    <property type="molecule type" value="Genomic_DNA"/>
</dbReference>
<dbReference type="InterPro" id="IPR050090">
    <property type="entry name" value="Tyrosine_recombinase_XerCD"/>
</dbReference>
<keyword evidence="1" id="KW-0229">DNA integration</keyword>
<dbReference type="GO" id="GO:0015074">
    <property type="term" value="P:DNA integration"/>
    <property type="evidence" value="ECO:0007669"/>
    <property type="project" value="UniProtKB-KW"/>
</dbReference>
<dbReference type="SUPFAM" id="SSF56349">
    <property type="entry name" value="DNA breaking-rejoining enzymes"/>
    <property type="match status" value="1"/>
</dbReference>
<proteinExistence type="predicted"/>
<organism evidence="7 8">
    <name type="scientific">Subtercola boreus</name>
    <dbReference type="NCBI Taxonomy" id="120213"/>
    <lineage>
        <taxon>Bacteria</taxon>
        <taxon>Bacillati</taxon>
        <taxon>Actinomycetota</taxon>
        <taxon>Actinomycetes</taxon>
        <taxon>Micrococcales</taxon>
        <taxon>Microbacteriaceae</taxon>
        <taxon>Subtercola</taxon>
    </lineage>
</organism>
<evidence type="ECO:0000256" key="3">
    <source>
        <dbReference type="ARBA" id="ARBA00023172"/>
    </source>
</evidence>
<evidence type="ECO:0000256" key="4">
    <source>
        <dbReference type="PROSITE-ProRule" id="PRU01248"/>
    </source>
</evidence>
<keyword evidence="3" id="KW-0233">DNA recombination</keyword>
<dbReference type="PANTHER" id="PTHR30349:SF81">
    <property type="entry name" value="TYROSINE RECOMBINASE XERC"/>
    <property type="match status" value="1"/>
</dbReference>
<dbReference type="OrthoDB" id="3216232at2"/>
<evidence type="ECO:0000259" key="6">
    <source>
        <dbReference type="PROSITE" id="PS51900"/>
    </source>
</evidence>
<dbReference type="InterPro" id="IPR044068">
    <property type="entry name" value="CB"/>
</dbReference>
<dbReference type="Proteomes" id="UP000256709">
    <property type="component" value="Unassembled WGS sequence"/>
</dbReference>
<dbReference type="AlphaFoldDB" id="A0A3E0VCG1"/>
<dbReference type="InterPro" id="IPR010998">
    <property type="entry name" value="Integrase_recombinase_N"/>
</dbReference>
<dbReference type="Gene3D" id="1.10.150.130">
    <property type="match status" value="1"/>
</dbReference>
<accession>A0A3E0VCG1</accession>
<dbReference type="GO" id="GO:0003677">
    <property type="term" value="F:DNA binding"/>
    <property type="evidence" value="ECO:0007669"/>
    <property type="project" value="UniProtKB-UniRule"/>
</dbReference>
<dbReference type="InterPro" id="IPR004107">
    <property type="entry name" value="Integrase_SAM-like_N"/>
</dbReference>
<dbReference type="GO" id="GO:0006310">
    <property type="term" value="P:DNA recombination"/>
    <property type="evidence" value="ECO:0007669"/>
    <property type="project" value="UniProtKB-KW"/>
</dbReference>
<dbReference type="RefSeq" id="WP_116284927.1">
    <property type="nucleotide sequence ID" value="NZ_NBXA01000092.1"/>
</dbReference>
<dbReference type="InterPro" id="IPR002104">
    <property type="entry name" value="Integrase_catalytic"/>
</dbReference>
<dbReference type="InterPro" id="IPR011010">
    <property type="entry name" value="DNA_brk_join_enz"/>
</dbReference>
<feature type="domain" description="Tyr recombinase" evidence="5">
    <location>
        <begin position="176"/>
        <end position="353"/>
    </location>
</feature>
<dbReference type="Pfam" id="PF00589">
    <property type="entry name" value="Phage_integrase"/>
    <property type="match status" value="1"/>
</dbReference>
<comment type="caution">
    <text evidence="7">The sequence shown here is derived from an EMBL/GenBank/DDBJ whole genome shotgun (WGS) entry which is preliminary data.</text>
</comment>
<evidence type="ECO:0000313" key="7">
    <source>
        <dbReference type="EMBL" id="RFA06577.1"/>
    </source>
</evidence>
<keyword evidence="2 4" id="KW-0238">DNA-binding</keyword>
<dbReference type="CDD" id="cd00397">
    <property type="entry name" value="DNA_BRE_C"/>
    <property type="match status" value="1"/>
</dbReference>
<evidence type="ECO:0000259" key="5">
    <source>
        <dbReference type="PROSITE" id="PS51898"/>
    </source>
</evidence>
<dbReference type="PROSITE" id="PS51900">
    <property type="entry name" value="CB"/>
    <property type="match status" value="1"/>
</dbReference>
<evidence type="ECO:0000313" key="8">
    <source>
        <dbReference type="Proteomes" id="UP000256709"/>
    </source>
</evidence>
<dbReference type="PROSITE" id="PS51898">
    <property type="entry name" value="TYR_RECOMBINASE"/>
    <property type="match status" value="1"/>
</dbReference>
<dbReference type="InterPro" id="IPR013762">
    <property type="entry name" value="Integrase-like_cat_sf"/>
</dbReference>
<evidence type="ECO:0000256" key="1">
    <source>
        <dbReference type="ARBA" id="ARBA00022908"/>
    </source>
</evidence>
<feature type="domain" description="Core-binding (CB)" evidence="6">
    <location>
        <begin position="39"/>
        <end position="129"/>
    </location>
</feature>
<dbReference type="Pfam" id="PF02899">
    <property type="entry name" value="Phage_int_SAM_1"/>
    <property type="match status" value="1"/>
</dbReference>
<evidence type="ECO:0000256" key="2">
    <source>
        <dbReference type="ARBA" id="ARBA00023125"/>
    </source>
</evidence>
<name>A0A3E0VCG1_9MICO</name>
<dbReference type="PANTHER" id="PTHR30349">
    <property type="entry name" value="PHAGE INTEGRASE-RELATED"/>
    <property type="match status" value="1"/>
</dbReference>
<sequence>MNENHLETREVTRLVIAMVGRISQIDESPGTVLLDASGVPVPEVSDFFRTMLASGASFSSLRSYGMALLRWWRFLAAVGVPWQRAGRIEARDFVLWMRLVGPTGRGSGYAPATINHALAVVKMFYTDRAALGEGPLVNPVPEASGRDGQRLQAHHNPMQPYRPGPRAPFRQKLPELVPRSLPDRKFDELFAAMRSDRDRALLAFYVSTGARAAELLGVTTALIDPGEQRIGVHRKGSGRLQWLPASADAFVWLRLYEEQADRPDGQSALWLTRRQPIRALTYSAVRRMLQRANATLGTGWTLHDLRHTAAQRMIDDPGLSLSDVQWVLGHAHLTTTQLYLRPREDEVVARVLDHHRGRSERPAPPILPGGVSYRAEDLDALLGGGGRG</sequence>
<gene>
    <name evidence="7" type="ORF">B7R21_19525</name>
</gene>
<evidence type="ECO:0008006" key="9">
    <source>
        <dbReference type="Google" id="ProtNLM"/>
    </source>
</evidence>
<protein>
    <recommendedName>
        <fullName evidence="9">Integrase</fullName>
    </recommendedName>
</protein>
<reference evidence="7 8" key="1">
    <citation type="submission" date="2017-04" db="EMBL/GenBank/DDBJ databases">
        <title>Comparative genome analysis of Subtercola boreus.</title>
        <authorList>
            <person name="Cho Y.-J."/>
            <person name="Cho A."/>
            <person name="Kim O.-S."/>
            <person name="Lee J.-I."/>
        </authorList>
    </citation>
    <scope>NUCLEOTIDE SEQUENCE [LARGE SCALE GENOMIC DNA]</scope>
    <source>
        <strain evidence="7 8">P27444</strain>
    </source>
</reference>
<dbReference type="Gene3D" id="1.10.443.10">
    <property type="entry name" value="Intergrase catalytic core"/>
    <property type="match status" value="1"/>
</dbReference>